<feature type="transmembrane region" description="Helical" evidence="11">
    <location>
        <begin position="251"/>
        <end position="274"/>
    </location>
</feature>
<feature type="domain" description="ABC transporter" evidence="12">
    <location>
        <begin position="345"/>
        <end position="581"/>
    </location>
</feature>
<dbReference type="GO" id="GO:0015421">
    <property type="term" value="F:ABC-type oligopeptide transporter activity"/>
    <property type="evidence" value="ECO:0007669"/>
    <property type="project" value="TreeGrafter"/>
</dbReference>
<organism evidence="14 15">
    <name type="scientific">Salinisphaera shabanensis E1L3A</name>
    <dbReference type="NCBI Taxonomy" id="1033802"/>
    <lineage>
        <taxon>Bacteria</taxon>
        <taxon>Pseudomonadati</taxon>
        <taxon>Pseudomonadota</taxon>
        <taxon>Gammaproteobacteria</taxon>
        <taxon>Salinisphaerales</taxon>
        <taxon>Salinisphaeraceae</taxon>
        <taxon>Salinisphaera</taxon>
    </lineage>
</organism>
<evidence type="ECO:0000256" key="11">
    <source>
        <dbReference type="SAM" id="Phobius"/>
    </source>
</evidence>
<dbReference type="SUPFAM" id="SSF52540">
    <property type="entry name" value="P-loop containing nucleoside triphosphate hydrolases"/>
    <property type="match status" value="1"/>
</dbReference>
<dbReference type="EMBL" id="AFNV02000036">
    <property type="protein sequence ID" value="ERJ17517.1"/>
    <property type="molecule type" value="Genomic_DNA"/>
</dbReference>
<evidence type="ECO:0000313" key="14">
    <source>
        <dbReference type="EMBL" id="ERJ17517.1"/>
    </source>
</evidence>
<evidence type="ECO:0000256" key="5">
    <source>
        <dbReference type="ARBA" id="ARBA00022741"/>
    </source>
</evidence>
<dbReference type="GO" id="GO:0005524">
    <property type="term" value="F:ATP binding"/>
    <property type="evidence" value="ECO:0007669"/>
    <property type="project" value="UniProtKB-KW"/>
</dbReference>
<evidence type="ECO:0000256" key="4">
    <source>
        <dbReference type="ARBA" id="ARBA00022692"/>
    </source>
</evidence>
<dbReference type="PROSITE" id="PS00211">
    <property type="entry name" value="ABC_TRANSPORTER_1"/>
    <property type="match status" value="1"/>
</dbReference>
<keyword evidence="14" id="KW-0378">Hydrolase</keyword>
<dbReference type="NCBIfam" id="TIGR02203">
    <property type="entry name" value="MsbA_lipidA"/>
    <property type="match status" value="1"/>
</dbReference>
<evidence type="ECO:0000256" key="2">
    <source>
        <dbReference type="ARBA" id="ARBA00022448"/>
    </source>
</evidence>
<dbReference type="InterPro" id="IPR011527">
    <property type="entry name" value="ABC1_TM_dom"/>
</dbReference>
<dbReference type="SMART" id="SM00382">
    <property type="entry name" value="AAA"/>
    <property type="match status" value="1"/>
</dbReference>
<keyword evidence="4 11" id="KW-0812">Transmembrane</keyword>
<reference evidence="14 15" key="1">
    <citation type="journal article" date="2011" name="J. Bacteriol.">
        <title>Genome sequence of Salinisphaera shabanensis, a gammaproteobacterium from the harsh, variable environment of the brine-seawater interface of the Shaban Deep in the Red Sea.</title>
        <authorList>
            <person name="Antunes A."/>
            <person name="Alam I."/>
            <person name="Bajic V.B."/>
            <person name="Stingl U."/>
        </authorList>
    </citation>
    <scope>NUCLEOTIDE SEQUENCE [LARGE SCALE GENOMIC DNA]</scope>
    <source>
        <strain evidence="14 15">E1L3A</strain>
    </source>
</reference>
<dbReference type="PANTHER" id="PTHR43394:SF1">
    <property type="entry name" value="ATP-BINDING CASSETTE SUB-FAMILY B MEMBER 10, MITOCHONDRIAL"/>
    <property type="match status" value="1"/>
</dbReference>
<evidence type="ECO:0000313" key="15">
    <source>
        <dbReference type="Proteomes" id="UP000006242"/>
    </source>
</evidence>
<feature type="transmembrane region" description="Helical" evidence="11">
    <location>
        <begin position="131"/>
        <end position="150"/>
    </location>
</feature>
<reference evidence="14 15" key="2">
    <citation type="journal article" date="2013" name="PLoS ONE">
        <title>INDIGO - INtegrated Data Warehouse of MIcrobial GenOmes with Examples from the Red Sea Extremophiles.</title>
        <authorList>
            <person name="Alam I."/>
            <person name="Antunes A."/>
            <person name="Kamau A.A."/>
            <person name="Ba Alawi W."/>
            <person name="Kalkatawi M."/>
            <person name="Stingl U."/>
            <person name="Bajic V.B."/>
        </authorList>
    </citation>
    <scope>NUCLEOTIDE SEQUENCE [LARGE SCALE GENOMIC DNA]</scope>
    <source>
        <strain evidence="14 15">E1L3A</strain>
    </source>
</reference>
<feature type="transmembrane region" description="Helical" evidence="11">
    <location>
        <begin position="162"/>
        <end position="185"/>
    </location>
</feature>
<feature type="domain" description="ABC transmembrane type-1" evidence="13">
    <location>
        <begin position="32"/>
        <end position="313"/>
    </location>
</feature>
<dbReference type="STRING" id="1033802.SSPSH_003675"/>
<keyword evidence="2" id="KW-0813">Transport</keyword>
<dbReference type="Proteomes" id="UP000006242">
    <property type="component" value="Unassembled WGS sequence"/>
</dbReference>
<evidence type="ECO:0000256" key="7">
    <source>
        <dbReference type="ARBA" id="ARBA00022967"/>
    </source>
</evidence>
<dbReference type="InterPro" id="IPR039421">
    <property type="entry name" value="Type_1_exporter"/>
</dbReference>
<dbReference type="EC" id="3.6.3.-" evidence="14"/>
<keyword evidence="10 11" id="KW-0472">Membrane</keyword>
<dbReference type="SUPFAM" id="SSF90123">
    <property type="entry name" value="ABC transporter transmembrane region"/>
    <property type="match status" value="1"/>
</dbReference>
<dbReference type="GO" id="GO:0005886">
    <property type="term" value="C:plasma membrane"/>
    <property type="evidence" value="ECO:0007669"/>
    <property type="project" value="UniProtKB-SubCell"/>
</dbReference>
<comment type="subcellular location">
    <subcellularLocation>
        <location evidence="1">Cell membrane</location>
        <topology evidence="1">Multi-pass membrane protein</topology>
    </subcellularLocation>
</comment>
<feature type="transmembrane region" description="Helical" evidence="11">
    <location>
        <begin position="70"/>
        <end position="95"/>
    </location>
</feature>
<keyword evidence="8 11" id="KW-1133">Transmembrane helix</keyword>
<comment type="caution">
    <text evidence="14">The sequence shown here is derived from an EMBL/GenBank/DDBJ whole genome shotgun (WGS) entry which is preliminary data.</text>
</comment>
<dbReference type="PROSITE" id="PS50893">
    <property type="entry name" value="ABC_TRANSPORTER_2"/>
    <property type="match status" value="1"/>
</dbReference>
<evidence type="ECO:0000256" key="6">
    <source>
        <dbReference type="ARBA" id="ARBA00022840"/>
    </source>
</evidence>
<dbReference type="InterPro" id="IPR027417">
    <property type="entry name" value="P-loop_NTPase"/>
</dbReference>
<keyword evidence="7" id="KW-1278">Translocase</keyword>
<sequence length="587" mass="65111">MARQKFETNMPIGEIYPRLLRYTWRHKKWLGIAALGMAGYAAADTALIYILKPLLDGSIVDRDPWMIRWIPAFMLVLFLFRGVFGFCSSYGMSWVANRVIYNVRSDIFAQFLRLPSSFFDANSTGKTTAKLTYYTGQISGAATSAITIMIQDTLRIVGFTFLMFWINWSLALITLVIGPLIAIIISHVSKRFRRYSVSIQQSMSDITHVSEEVLTGQRVVKVFGGEERERQAFDRINERNRRMSMRKATTSAASVPVIQLIAAFAVAFVVSVAVRDTGGGIMSPGDLAAFFGAMMAMMGPIKRLTSVNATIQAGMAAAGAIFELIDEPTENDNGTLAIDRAKGHIEVRELTFRYPRTETDVLRDISFEVKPGQTVAFVGRSGSGKSTLLSLLPRFYDYGEGSIRLDGHDLTEYRMNDLRQQISLVDQNVILFNDTVAGNIAYGALGDADRETVVDAARRAYADEFIQSLPKGYDTLVGQNGIMLSGGQRQRIAIARALLKDSPILILDEATSALDTESEKAIQKGLDVLMRDRTTLVIAHRLSTIQDADLIVVMHDGELVEKGTHSELMQIGGHYRGLHDIQFARPD</sequence>
<feature type="transmembrane region" description="Helical" evidence="11">
    <location>
        <begin position="29"/>
        <end position="50"/>
    </location>
</feature>
<evidence type="ECO:0000256" key="1">
    <source>
        <dbReference type="ARBA" id="ARBA00004651"/>
    </source>
</evidence>
<evidence type="ECO:0000256" key="9">
    <source>
        <dbReference type="ARBA" id="ARBA00023055"/>
    </source>
</evidence>
<keyword evidence="9" id="KW-0445">Lipid transport</keyword>
<evidence type="ECO:0000256" key="3">
    <source>
        <dbReference type="ARBA" id="ARBA00022475"/>
    </source>
</evidence>
<dbReference type="GO" id="GO:0034040">
    <property type="term" value="F:ATPase-coupled lipid transmembrane transporter activity"/>
    <property type="evidence" value="ECO:0007669"/>
    <property type="project" value="InterPro"/>
</dbReference>
<dbReference type="AlphaFoldDB" id="U2EGI9"/>
<keyword evidence="6 14" id="KW-0067">ATP-binding</keyword>
<accession>U2EGI9</accession>
<proteinExistence type="predicted"/>
<dbReference type="InterPro" id="IPR003439">
    <property type="entry name" value="ABC_transporter-like_ATP-bd"/>
</dbReference>
<keyword evidence="3" id="KW-1003">Cell membrane</keyword>
<keyword evidence="5" id="KW-0547">Nucleotide-binding</keyword>
<dbReference type="PROSITE" id="PS50929">
    <property type="entry name" value="ABC_TM1F"/>
    <property type="match status" value="1"/>
</dbReference>
<dbReference type="eggNOG" id="COG1132">
    <property type="taxonomic scope" value="Bacteria"/>
</dbReference>
<dbReference type="CDD" id="cd18552">
    <property type="entry name" value="ABC_6TM_MsbA_like"/>
    <property type="match status" value="1"/>
</dbReference>
<dbReference type="Gene3D" id="1.20.1560.10">
    <property type="entry name" value="ABC transporter type 1, transmembrane domain"/>
    <property type="match status" value="1"/>
</dbReference>
<name>U2EGI9_9GAMM</name>
<dbReference type="InterPro" id="IPR036640">
    <property type="entry name" value="ABC1_TM_sf"/>
</dbReference>
<dbReference type="InterPro" id="IPR011917">
    <property type="entry name" value="ABC_transpr_lipidA"/>
</dbReference>
<evidence type="ECO:0000259" key="12">
    <source>
        <dbReference type="PROSITE" id="PS50893"/>
    </source>
</evidence>
<keyword evidence="15" id="KW-1185">Reference proteome</keyword>
<dbReference type="Pfam" id="PF00664">
    <property type="entry name" value="ABC_membrane"/>
    <property type="match status" value="1"/>
</dbReference>
<evidence type="ECO:0000259" key="13">
    <source>
        <dbReference type="PROSITE" id="PS50929"/>
    </source>
</evidence>
<gene>
    <name evidence="14" type="primary">msbA</name>
    <name evidence="14" type="ORF">SSPSH_003675</name>
</gene>
<evidence type="ECO:0000256" key="10">
    <source>
        <dbReference type="ARBA" id="ARBA00023136"/>
    </source>
</evidence>
<dbReference type="InterPro" id="IPR003593">
    <property type="entry name" value="AAA+_ATPase"/>
</dbReference>
<dbReference type="PANTHER" id="PTHR43394">
    <property type="entry name" value="ATP-DEPENDENT PERMEASE MDL1, MITOCHONDRIAL"/>
    <property type="match status" value="1"/>
</dbReference>
<dbReference type="Gene3D" id="3.40.50.300">
    <property type="entry name" value="P-loop containing nucleotide triphosphate hydrolases"/>
    <property type="match status" value="1"/>
</dbReference>
<protein>
    <submittedName>
        <fullName evidence="14">Lipid A export ATP-binding-permease protein MsbA</fullName>
        <ecNumber evidence="14">3.6.3.-</ecNumber>
    </submittedName>
</protein>
<evidence type="ECO:0000256" key="8">
    <source>
        <dbReference type="ARBA" id="ARBA00022989"/>
    </source>
</evidence>
<dbReference type="GO" id="GO:0016887">
    <property type="term" value="F:ATP hydrolysis activity"/>
    <property type="evidence" value="ECO:0007669"/>
    <property type="project" value="InterPro"/>
</dbReference>
<dbReference type="InterPro" id="IPR017871">
    <property type="entry name" value="ABC_transporter-like_CS"/>
</dbReference>
<dbReference type="FunFam" id="3.40.50.300:FF:000140">
    <property type="entry name" value="Lipid A export ATP-binding/permease protein MsbA"/>
    <property type="match status" value="1"/>
</dbReference>
<dbReference type="Pfam" id="PF00005">
    <property type="entry name" value="ABC_tran"/>
    <property type="match status" value="1"/>
</dbReference>